<evidence type="ECO:0000313" key="1">
    <source>
        <dbReference type="EMBL" id="MBX42850.1"/>
    </source>
</evidence>
<sequence>MGTLQFSLSSFSSTSLGIHLRVIVVLFTSCTCNIF</sequence>
<proteinExistence type="predicted"/>
<accession>A0A2P2NKD4</accession>
<protein>
    <submittedName>
        <fullName evidence="1">Uncharacterized protein</fullName>
    </submittedName>
</protein>
<name>A0A2P2NKD4_RHIMU</name>
<organism evidence="1">
    <name type="scientific">Rhizophora mucronata</name>
    <name type="common">Asiatic mangrove</name>
    <dbReference type="NCBI Taxonomy" id="61149"/>
    <lineage>
        <taxon>Eukaryota</taxon>
        <taxon>Viridiplantae</taxon>
        <taxon>Streptophyta</taxon>
        <taxon>Embryophyta</taxon>
        <taxon>Tracheophyta</taxon>
        <taxon>Spermatophyta</taxon>
        <taxon>Magnoliopsida</taxon>
        <taxon>eudicotyledons</taxon>
        <taxon>Gunneridae</taxon>
        <taxon>Pentapetalae</taxon>
        <taxon>rosids</taxon>
        <taxon>fabids</taxon>
        <taxon>Malpighiales</taxon>
        <taxon>Rhizophoraceae</taxon>
        <taxon>Rhizophora</taxon>
    </lineage>
</organism>
<dbReference type="AlphaFoldDB" id="A0A2P2NKD4"/>
<reference evidence="1" key="1">
    <citation type="submission" date="2018-02" db="EMBL/GenBank/DDBJ databases">
        <title>Rhizophora mucronata_Transcriptome.</title>
        <authorList>
            <person name="Meera S.P."/>
            <person name="Sreeshan A."/>
            <person name="Augustine A."/>
        </authorList>
    </citation>
    <scope>NUCLEOTIDE SEQUENCE</scope>
    <source>
        <tissue evidence="1">Leaf</tissue>
    </source>
</reference>
<dbReference type="EMBL" id="GGEC01062366">
    <property type="protein sequence ID" value="MBX42850.1"/>
    <property type="molecule type" value="Transcribed_RNA"/>
</dbReference>